<evidence type="ECO:0000256" key="2">
    <source>
        <dbReference type="SAM" id="Phobius"/>
    </source>
</evidence>
<proteinExistence type="predicted"/>
<dbReference type="EMBL" id="JH815947">
    <property type="protein sequence ID" value="EKC30535.1"/>
    <property type="molecule type" value="Genomic_DNA"/>
</dbReference>
<feature type="region of interest" description="Disordered" evidence="1">
    <location>
        <begin position="158"/>
        <end position="211"/>
    </location>
</feature>
<feature type="compositionally biased region" description="Polar residues" evidence="1">
    <location>
        <begin position="167"/>
        <end position="178"/>
    </location>
</feature>
<feature type="compositionally biased region" description="Polar residues" evidence="1">
    <location>
        <begin position="197"/>
        <end position="211"/>
    </location>
</feature>
<evidence type="ECO:0000313" key="3">
    <source>
        <dbReference type="EMBL" id="EKC30535.1"/>
    </source>
</evidence>
<feature type="region of interest" description="Disordered" evidence="1">
    <location>
        <begin position="237"/>
        <end position="278"/>
    </location>
</feature>
<keyword evidence="2" id="KW-0812">Transmembrane</keyword>
<feature type="compositionally biased region" description="Acidic residues" evidence="1">
    <location>
        <begin position="353"/>
        <end position="362"/>
    </location>
</feature>
<evidence type="ECO:0000256" key="1">
    <source>
        <dbReference type="SAM" id="MobiDB-lite"/>
    </source>
</evidence>
<protein>
    <submittedName>
        <fullName evidence="3">Uncharacterized protein</fullName>
    </submittedName>
</protein>
<dbReference type="HOGENOM" id="CLU_412912_0_0_1"/>
<evidence type="ECO:0000313" key="4">
    <source>
        <dbReference type="EMBL" id="EKC39072.1"/>
    </source>
</evidence>
<sequence length="665" mass="73467">MFTYLTALADMTKTVDSIAATVFGFIEVIWGSYIATGAWGGGMAIITGLYGAGAAYSKGVCSVTSFTVVAYFCCLVSIGQGVMSAAGLEFRSGFYPNVNLYTDINEGHTKIIHAILVGTAGLQFILALILAMICTRHICIGRKKEKVNQNTVLYGSSPFQRGKERASSSSQAPLVSGSNRKKPKKKKVKRKAKDHNTPSSSACIHHQTFTDSEQRVVGRRYGNMPVAGANIVEAQNFSRNNSRNSSVRGHRSFSNANESLRSSRRRQRPPLQLQGSRYDQETQGLLAQVQNKLALESGDTALEHPPFPEIIVPRASVSEFDLLEETPENQSSRPQNVSPNFIPIRDTLSDPLSIEDDDELPPYEENPGTNEERLHYPESISRTNTDEDIQNLDNFDRHSDTLTFNSDLHSSATFHSEERSNTGNSSPKLKALEKLTLPTISPCLSPIPRTAPLEEESSFSENVRREVRSSGDMNVKKPVEKKRTKLDVKRKDPHPLSLLPYLTKSVSEFPNDNSIAGLENQKKASFPNKHSDVENHQFRQTFNEDSDEELKKFLGIKCNSKSIHSDKEVSTENDHIQQIAYNERLKAKHSETHYQPPVSKPVSSQKSRVQNNSRIPSEMESGQTSGSSATGAPSPGCGNPRNNETADQPNQASGARNKPIYSILL</sequence>
<dbReference type="AlphaFoldDB" id="K1QNX6"/>
<feature type="compositionally biased region" description="Basic residues" evidence="1">
    <location>
        <begin position="179"/>
        <end position="193"/>
    </location>
</feature>
<feature type="compositionally biased region" description="Polar residues" evidence="1">
    <location>
        <begin position="640"/>
        <end position="654"/>
    </location>
</feature>
<feature type="compositionally biased region" description="Basic and acidic residues" evidence="1">
    <location>
        <begin position="462"/>
        <end position="472"/>
    </location>
</feature>
<feature type="transmembrane region" description="Helical" evidence="2">
    <location>
        <begin position="68"/>
        <end position="91"/>
    </location>
</feature>
<feature type="compositionally biased region" description="Polar residues" evidence="1">
    <location>
        <begin position="328"/>
        <end position="339"/>
    </location>
</feature>
<feature type="region of interest" description="Disordered" evidence="1">
    <location>
        <begin position="588"/>
        <end position="665"/>
    </location>
</feature>
<gene>
    <name evidence="3" type="ORF">CGI_10004522</name>
    <name evidence="4" type="ORF">CGI_10018553</name>
</gene>
<feature type="compositionally biased region" description="Low complexity" evidence="1">
    <location>
        <begin position="595"/>
        <end position="610"/>
    </location>
</feature>
<name>K1QNX6_MAGGI</name>
<dbReference type="EMBL" id="JH816130">
    <property type="protein sequence ID" value="EKC39072.1"/>
    <property type="molecule type" value="Genomic_DNA"/>
</dbReference>
<feature type="compositionally biased region" description="Low complexity" evidence="1">
    <location>
        <begin position="621"/>
        <end position="638"/>
    </location>
</feature>
<keyword evidence="2" id="KW-0472">Membrane</keyword>
<feature type="compositionally biased region" description="Low complexity" evidence="1">
    <location>
        <begin position="237"/>
        <end position="247"/>
    </location>
</feature>
<accession>K1QNX6</accession>
<keyword evidence="2" id="KW-1133">Transmembrane helix</keyword>
<feature type="region of interest" description="Disordered" evidence="1">
    <location>
        <begin position="446"/>
        <end position="472"/>
    </location>
</feature>
<feature type="transmembrane region" description="Helical" evidence="2">
    <location>
        <begin position="111"/>
        <end position="134"/>
    </location>
</feature>
<feature type="region of interest" description="Disordered" evidence="1">
    <location>
        <begin position="325"/>
        <end position="392"/>
    </location>
</feature>
<organism evidence="3">
    <name type="scientific">Magallana gigas</name>
    <name type="common">Pacific oyster</name>
    <name type="synonym">Crassostrea gigas</name>
    <dbReference type="NCBI Taxonomy" id="29159"/>
    <lineage>
        <taxon>Eukaryota</taxon>
        <taxon>Metazoa</taxon>
        <taxon>Spiralia</taxon>
        <taxon>Lophotrochozoa</taxon>
        <taxon>Mollusca</taxon>
        <taxon>Bivalvia</taxon>
        <taxon>Autobranchia</taxon>
        <taxon>Pteriomorphia</taxon>
        <taxon>Ostreida</taxon>
        <taxon>Ostreoidea</taxon>
        <taxon>Ostreidae</taxon>
        <taxon>Magallana</taxon>
    </lineage>
</organism>
<reference evidence="3" key="1">
    <citation type="journal article" date="2012" name="Nature">
        <title>The oyster genome reveals stress adaptation and complexity of shell formation.</title>
        <authorList>
            <person name="Zhang G."/>
            <person name="Fang X."/>
            <person name="Guo X."/>
            <person name="Li L."/>
            <person name="Luo R."/>
            <person name="Xu F."/>
            <person name="Yang P."/>
            <person name="Zhang L."/>
            <person name="Wang X."/>
            <person name="Qi H."/>
            <person name="Xiong Z."/>
            <person name="Que H."/>
            <person name="Xie Y."/>
            <person name="Holland P.W."/>
            <person name="Paps J."/>
            <person name="Zhu Y."/>
            <person name="Wu F."/>
            <person name="Chen Y."/>
            <person name="Wang J."/>
            <person name="Peng C."/>
            <person name="Meng J."/>
            <person name="Yang L."/>
            <person name="Liu J."/>
            <person name="Wen B."/>
            <person name="Zhang N."/>
            <person name="Huang Z."/>
            <person name="Zhu Q."/>
            <person name="Feng Y."/>
            <person name="Mount A."/>
            <person name="Hedgecock D."/>
            <person name="Xu Z."/>
            <person name="Liu Y."/>
            <person name="Domazet-Loso T."/>
            <person name="Du Y."/>
            <person name="Sun X."/>
            <person name="Zhang S."/>
            <person name="Liu B."/>
            <person name="Cheng P."/>
            <person name="Jiang X."/>
            <person name="Li J."/>
            <person name="Fan D."/>
            <person name="Wang W."/>
            <person name="Fu W."/>
            <person name="Wang T."/>
            <person name="Wang B."/>
            <person name="Zhang J."/>
            <person name="Peng Z."/>
            <person name="Li Y."/>
            <person name="Li N."/>
            <person name="Wang J."/>
            <person name="Chen M."/>
            <person name="He Y."/>
            <person name="Tan F."/>
            <person name="Song X."/>
            <person name="Zheng Q."/>
            <person name="Huang R."/>
            <person name="Yang H."/>
            <person name="Du X."/>
            <person name="Chen L."/>
            <person name="Yang M."/>
            <person name="Gaffney P.M."/>
            <person name="Wang S."/>
            <person name="Luo L."/>
            <person name="She Z."/>
            <person name="Ming Y."/>
            <person name="Huang W."/>
            <person name="Zhang S."/>
            <person name="Huang B."/>
            <person name="Zhang Y."/>
            <person name="Qu T."/>
            <person name="Ni P."/>
            <person name="Miao G."/>
            <person name="Wang J."/>
            <person name="Wang Q."/>
            <person name="Steinberg C.E."/>
            <person name="Wang H."/>
            <person name="Li N."/>
            <person name="Qian L."/>
            <person name="Zhang G."/>
            <person name="Li Y."/>
            <person name="Yang H."/>
            <person name="Liu X."/>
            <person name="Wang J."/>
            <person name="Yin Y."/>
            <person name="Wang J."/>
        </authorList>
    </citation>
    <scope>NUCLEOTIDE SEQUENCE [LARGE SCALE GENOMIC DNA]</scope>
    <source>
        <strain evidence="3">05x7-T-G4-1.051#20</strain>
    </source>
</reference>